<proteinExistence type="predicted"/>
<dbReference type="EMBL" id="CAJNXB010000005">
    <property type="protein sequence ID" value="CAF2976792.1"/>
    <property type="molecule type" value="Genomic_DNA"/>
</dbReference>
<accession>A0A817JZZ6</accession>
<organism evidence="3 6">
    <name type="scientific">Rotaria socialis</name>
    <dbReference type="NCBI Taxonomy" id="392032"/>
    <lineage>
        <taxon>Eukaryota</taxon>
        <taxon>Metazoa</taxon>
        <taxon>Spiralia</taxon>
        <taxon>Gnathifera</taxon>
        <taxon>Rotifera</taxon>
        <taxon>Eurotatoria</taxon>
        <taxon>Bdelloidea</taxon>
        <taxon>Philodinida</taxon>
        <taxon>Philodinidae</taxon>
        <taxon>Rotaria</taxon>
    </lineage>
</organism>
<evidence type="ECO:0000313" key="5">
    <source>
        <dbReference type="EMBL" id="CAF3682501.1"/>
    </source>
</evidence>
<dbReference type="InterPro" id="IPR009057">
    <property type="entry name" value="Homeodomain-like_sf"/>
</dbReference>
<dbReference type="Proteomes" id="UP000663833">
    <property type="component" value="Unassembled WGS sequence"/>
</dbReference>
<gene>
    <name evidence="5" type="ORF">GRG538_LOCUS27120</name>
    <name evidence="4" type="ORF">LUA448_LOCUS2674</name>
    <name evidence="3" type="ORF">TIS948_LOCUS221</name>
</gene>
<dbReference type="OrthoDB" id="10051656at2759"/>
<evidence type="ECO:0000313" key="6">
    <source>
        <dbReference type="Proteomes" id="UP000663825"/>
    </source>
</evidence>
<dbReference type="Proteomes" id="UP000663825">
    <property type="component" value="Unassembled WGS sequence"/>
</dbReference>
<dbReference type="Proteomes" id="UP000663872">
    <property type="component" value="Unassembled WGS sequence"/>
</dbReference>
<dbReference type="Gene3D" id="1.10.10.60">
    <property type="entry name" value="Homeodomain-like"/>
    <property type="match status" value="1"/>
</dbReference>
<feature type="domain" description="HTH CENPB-type" evidence="2">
    <location>
        <begin position="52"/>
        <end position="123"/>
    </location>
</feature>
<reference evidence="3" key="1">
    <citation type="submission" date="2021-02" db="EMBL/GenBank/DDBJ databases">
        <authorList>
            <person name="Nowell W R."/>
        </authorList>
    </citation>
    <scope>NUCLEOTIDE SEQUENCE</scope>
</reference>
<evidence type="ECO:0000256" key="1">
    <source>
        <dbReference type="ARBA" id="ARBA00023125"/>
    </source>
</evidence>
<name>A0A817JZZ6_9BILA</name>
<evidence type="ECO:0000313" key="3">
    <source>
        <dbReference type="EMBL" id="CAF2976792.1"/>
    </source>
</evidence>
<dbReference type="SUPFAM" id="SSF46689">
    <property type="entry name" value="Homeodomain-like"/>
    <property type="match status" value="1"/>
</dbReference>
<evidence type="ECO:0000313" key="4">
    <source>
        <dbReference type="EMBL" id="CAF3209191.1"/>
    </source>
</evidence>
<sequence>MGCVGVIKKQTHTLTHPHPHPRPRRRSWKTVHNRYKSIPAQNYIARFRNYIAHQGTKRQKINNVDEYVYKNFLNAREKFLPVHDVDLCRWGLQAAKEYKIDNFRASSFWLLGFKTRHSICSRRITNIVTRHEVENAEVVQKSEIQFLKEYNSLKSKYLSHEILNTDQVGVEKELYSTRCLSFQAEKKTYMSIKSKHATTHCYTLQPTISLDGKVVGPILLCLQETQGKMDEQVKH</sequence>
<dbReference type="AlphaFoldDB" id="A0A817JZZ6"/>
<dbReference type="PROSITE" id="PS51253">
    <property type="entry name" value="HTH_CENPB"/>
    <property type="match status" value="1"/>
</dbReference>
<dbReference type="GO" id="GO:0003677">
    <property type="term" value="F:DNA binding"/>
    <property type="evidence" value="ECO:0007669"/>
    <property type="project" value="UniProtKB-KW"/>
</dbReference>
<dbReference type="EMBL" id="CAJNYT010004691">
    <property type="protein sequence ID" value="CAF3682501.1"/>
    <property type="molecule type" value="Genomic_DNA"/>
</dbReference>
<keyword evidence="1" id="KW-0238">DNA-binding</keyword>
<evidence type="ECO:0000259" key="2">
    <source>
        <dbReference type="PROSITE" id="PS51253"/>
    </source>
</evidence>
<protein>
    <recommendedName>
        <fullName evidence="2">HTH CENPB-type domain-containing protein</fullName>
    </recommendedName>
</protein>
<comment type="caution">
    <text evidence="3">The sequence shown here is derived from an EMBL/GenBank/DDBJ whole genome shotgun (WGS) entry which is preliminary data.</text>
</comment>
<dbReference type="EMBL" id="CAJNYD010000071">
    <property type="protein sequence ID" value="CAF3209191.1"/>
    <property type="molecule type" value="Genomic_DNA"/>
</dbReference>
<dbReference type="InterPro" id="IPR006600">
    <property type="entry name" value="HTH_CenpB_DNA-bd_dom"/>
</dbReference>